<accession>A0A6V7LXN6</accession>
<feature type="compositionally biased region" description="Basic and acidic residues" evidence="1">
    <location>
        <begin position="17"/>
        <end position="27"/>
    </location>
</feature>
<organism evidence="2">
    <name type="scientific">Bracon brevicornis</name>
    <dbReference type="NCBI Taxonomy" id="1563983"/>
    <lineage>
        <taxon>Eukaryota</taxon>
        <taxon>Metazoa</taxon>
        <taxon>Ecdysozoa</taxon>
        <taxon>Arthropoda</taxon>
        <taxon>Hexapoda</taxon>
        <taxon>Insecta</taxon>
        <taxon>Pterygota</taxon>
        <taxon>Neoptera</taxon>
        <taxon>Endopterygota</taxon>
        <taxon>Hymenoptera</taxon>
        <taxon>Apocrita</taxon>
        <taxon>Ichneumonoidea</taxon>
        <taxon>Braconidae</taxon>
        <taxon>Braconinae</taxon>
        <taxon>Bracon</taxon>
    </lineage>
</organism>
<protein>
    <submittedName>
        <fullName evidence="2">Uncharacterized protein</fullName>
    </submittedName>
</protein>
<feature type="region of interest" description="Disordered" evidence="1">
    <location>
        <begin position="17"/>
        <end position="180"/>
    </location>
</feature>
<dbReference type="AlphaFoldDB" id="A0A6V7LXN6"/>
<evidence type="ECO:0000256" key="1">
    <source>
        <dbReference type="SAM" id="MobiDB-lite"/>
    </source>
</evidence>
<reference evidence="2" key="1">
    <citation type="submission" date="2020-07" db="EMBL/GenBank/DDBJ databases">
        <authorList>
            <person name="Ferguson B K."/>
        </authorList>
    </citation>
    <scope>NUCLEOTIDE SEQUENCE</scope>
    <source>
        <strain evidence="2">L06</strain>
    </source>
</reference>
<sequence length="180" mass="20393">MVLEELEHSALRIERILKGNEERRPPPKPENSVCPSLAYRPPRESPRSFAPRSFKSATKFPRQSSLRKISFDIPEEREESDHEELDVERSLIEALAALTSQSSRRTRTPTSSRDSSHERKSSRDRASRERRRSKKRATSLERTRSLTPRAELPVAAKPAKTTASTAKPVKEAAPAKVDPD</sequence>
<feature type="compositionally biased region" description="Low complexity" evidence="1">
    <location>
        <begin position="153"/>
        <end position="180"/>
    </location>
</feature>
<evidence type="ECO:0000313" key="2">
    <source>
        <dbReference type="EMBL" id="CAD1580684.1"/>
    </source>
</evidence>
<proteinExistence type="predicted"/>
<feature type="compositionally biased region" description="Acidic residues" evidence="1">
    <location>
        <begin position="73"/>
        <end position="86"/>
    </location>
</feature>
<feature type="compositionally biased region" description="Basic and acidic residues" evidence="1">
    <location>
        <begin position="114"/>
        <end position="127"/>
    </location>
</feature>
<gene>
    <name evidence="2" type="ORF">BBRV_LOCUS117688</name>
</gene>
<feature type="compositionally biased region" description="Low complexity" evidence="1">
    <location>
        <begin position="99"/>
        <end position="113"/>
    </location>
</feature>
<dbReference type="EMBL" id="CADCXW020000345">
    <property type="protein sequence ID" value="CAD1580684.1"/>
    <property type="molecule type" value="Genomic_DNA"/>
</dbReference>
<name>A0A6V7LXN6_9HYME</name>
<feature type="compositionally biased region" description="Basic residues" evidence="1">
    <location>
        <begin position="128"/>
        <end position="137"/>
    </location>
</feature>